<dbReference type="InterPro" id="IPR036390">
    <property type="entry name" value="WH_DNA-bd_sf"/>
</dbReference>
<comment type="caution">
    <text evidence="2">The sequence shown here is derived from an EMBL/GenBank/DDBJ whole genome shotgun (WGS) entry which is preliminary data.</text>
</comment>
<dbReference type="PRINTS" id="PR00778">
    <property type="entry name" value="HTHARSR"/>
</dbReference>
<dbReference type="Gene3D" id="1.10.10.10">
    <property type="entry name" value="Winged helix-like DNA-binding domain superfamily/Winged helix DNA-binding domain"/>
    <property type="match status" value="1"/>
</dbReference>
<proteinExistence type="predicted"/>
<dbReference type="InterPro" id="IPR001845">
    <property type="entry name" value="HTH_ArsR_DNA-bd_dom"/>
</dbReference>
<feature type="domain" description="HTH arsR-type" evidence="1">
    <location>
        <begin position="1"/>
        <end position="94"/>
    </location>
</feature>
<reference evidence="2 3" key="1">
    <citation type="submission" date="2020-07" db="EMBL/GenBank/DDBJ databases">
        <authorList>
            <person name="Sun Q."/>
        </authorList>
    </citation>
    <scope>NUCLEOTIDE SEQUENCE [LARGE SCALE GENOMIC DNA]</scope>
    <source>
        <strain evidence="2 3">CGMCC 1.13654</strain>
    </source>
</reference>
<dbReference type="InterPro" id="IPR011991">
    <property type="entry name" value="ArsR-like_HTH"/>
</dbReference>
<organism evidence="2 3">
    <name type="scientific">Sphingomonas chungangi</name>
    <dbReference type="NCBI Taxonomy" id="2683589"/>
    <lineage>
        <taxon>Bacteria</taxon>
        <taxon>Pseudomonadati</taxon>
        <taxon>Pseudomonadota</taxon>
        <taxon>Alphaproteobacteria</taxon>
        <taxon>Sphingomonadales</taxon>
        <taxon>Sphingomonadaceae</taxon>
        <taxon>Sphingomonas</taxon>
    </lineage>
</organism>
<dbReference type="AlphaFoldDB" id="A0A838LA31"/>
<name>A0A838LA31_9SPHN</name>
<dbReference type="SUPFAM" id="SSF46785">
    <property type="entry name" value="Winged helix' DNA-binding domain"/>
    <property type="match status" value="1"/>
</dbReference>
<dbReference type="EMBL" id="JACEIB010000027">
    <property type="protein sequence ID" value="MBA2936121.1"/>
    <property type="molecule type" value="Genomic_DNA"/>
</dbReference>
<dbReference type="Proteomes" id="UP000570166">
    <property type="component" value="Unassembled WGS sequence"/>
</dbReference>
<accession>A0A838LA31</accession>
<evidence type="ECO:0000313" key="2">
    <source>
        <dbReference type="EMBL" id="MBA2936121.1"/>
    </source>
</evidence>
<dbReference type="Pfam" id="PF12840">
    <property type="entry name" value="HTH_20"/>
    <property type="match status" value="1"/>
</dbReference>
<dbReference type="InterPro" id="IPR036388">
    <property type="entry name" value="WH-like_DNA-bd_sf"/>
</dbReference>
<gene>
    <name evidence="2" type="ORF">HZF05_18720</name>
</gene>
<protein>
    <submittedName>
        <fullName evidence="2">Helix-turn-helix transcriptional regulator</fullName>
    </submittedName>
</protein>
<dbReference type="GO" id="GO:0003700">
    <property type="term" value="F:DNA-binding transcription factor activity"/>
    <property type="evidence" value="ECO:0007669"/>
    <property type="project" value="InterPro"/>
</dbReference>
<evidence type="ECO:0000259" key="1">
    <source>
        <dbReference type="PROSITE" id="PS50987"/>
    </source>
</evidence>
<dbReference type="CDD" id="cd00090">
    <property type="entry name" value="HTH_ARSR"/>
    <property type="match status" value="1"/>
</dbReference>
<keyword evidence="3" id="KW-1185">Reference proteome</keyword>
<dbReference type="NCBIfam" id="NF033788">
    <property type="entry name" value="HTH_metalloreg"/>
    <property type="match status" value="1"/>
</dbReference>
<dbReference type="SMART" id="SM00418">
    <property type="entry name" value="HTH_ARSR"/>
    <property type="match status" value="1"/>
</dbReference>
<dbReference type="PANTHER" id="PTHR38600">
    <property type="entry name" value="TRANSCRIPTIONAL REGULATORY PROTEIN"/>
    <property type="match status" value="1"/>
</dbReference>
<evidence type="ECO:0000313" key="3">
    <source>
        <dbReference type="Proteomes" id="UP000570166"/>
    </source>
</evidence>
<dbReference type="PANTHER" id="PTHR38600:SF1">
    <property type="entry name" value="TRANSCRIPTIONAL REGULATORY PROTEIN"/>
    <property type="match status" value="1"/>
</dbReference>
<dbReference type="PROSITE" id="PS50987">
    <property type="entry name" value="HTH_ARSR_2"/>
    <property type="match status" value="1"/>
</dbReference>
<sequence length="111" mass="12381">MSRGVDEDLLFRALADPVRRQLLDRLRAAQGLTLAVLIDGLPMTRQGASKHLAMLEAANLVAVVRRGREKLHYLNPVPIQQIAARWIGAFEADRVAGLVEFKRRIEEDGQA</sequence>